<keyword evidence="2" id="KW-0320">Glycogen biosynthesis</keyword>
<dbReference type="InterPro" id="IPR005835">
    <property type="entry name" value="NTP_transferase_dom"/>
</dbReference>
<dbReference type="Gene3D" id="3.90.550.10">
    <property type="entry name" value="Spore Coat Polysaccharide Biosynthesis Protein SpsA, Chain A"/>
    <property type="match status" value="2"/>
</dbReference>
<feature type="domain" description="Nucleotidyl transferase" evidence="3">
    <location>
        <begin position="29"/>
        <end position="150"/>
    </location>
</feature>
<evidence type="ECO:0000259" key="3">
    <source>
        <dbReference type="Pfam" id="PF00483"/>
    </source>
</evidence>
<evidence type="ECO:0000256" key="1">
    <source>
        <dbReference type="ARBA" id="ARBA00010443"/>
    </source>
</evidence>
<dbReference type="RefSeq" id="WP_117328390.1">
    <property type="nucleotide sequence ID" value="NZ_QVTE01000064.1"/>
</dbReference>
<dbReference type="Proteomes" id="UP000264541">
    <property type="component" value="Unassembled WGS sequence"/>
</dbReference>
<dbReference type="InterPro" id="IPR029044">
    <property type="entry name" value="Nucleotide-diphossugar_trans"/>
</dbReference>
<protein>
    <submittedName>
        <fullName evidence="5">Glucose-1-phosphate adenylyltransferase</fullName>
    </submittedName>
</protein>
<dbReference type="GO" id="GO:0008878">
    <property type="term" value="F:glucose-1-phosphate adenylyltransferase activity"/>
    <property type="evidence" value="ECO:0007669"/>
    <property type="project" value="InterPro"/>
</dbReference>
<dbReference type="PANTHER" id="PTHR43523">
    <property type="entry name" value="GLUCOSE-1-PHOSPHATE ADENYLYLTRANSFERASE-RELATED"/>
    <property type="match status" value="1"/>
</dbReference>
<proteinExistence type="inferred from homology"/>
<organism evidence="5 6">
    <name type="scientific">Peribacillus saganii</name>
    <dbReference type="NCBI Taxonomy" id="2303992"/>
    <lineage>
        <taxon>Bacteria</taxon>
        <taxon>Bacillati</taxon>
        <taxon>Bacillota</taxon>
        <taxon>Bacilli</taxon>
        <taxon>Bacillales</taxon>
        <taxon>Bacillaceae</taxon>
        <taxon>Peribacillus</taxon>
    </lineage>
</organism>
<dbReference type="Pfam" id="PF00483">
    <property type="entry name" value="NTP_transferase"/>
    <property type="match status" value="1"/>
</dbReference>
<dbReference type="AlphaFoldDB" id="A0A372LCC8"/>
<evidence type="ECO:0000256" key="2">
    <source>
        <dbReference type="ARBA" id="ARBA00023056"/>
    </source>
</evidence>
<keyword evidence="5" id="KW-0548">Nucleotidyltransferase</keyword>
<dbReference type="CDD" id="cd02508">
    <property type="entry name" value="ADP_Glucose_PP"/>
    <property type="match status" value="1"/>
</dbReference>
<evidence type="ECO:0000313" key="5">
    <source>
        <dbReference type="EMBL" id="RFU63639.1"/>
    </source>
</evidence>
<dbReference type="InterPro" id="IPR011831">
    <property type="entry name" value="ADP-Glc_PPase"/>
</dbReference>
<dbReference type="SUPFAM" id="SSF53448">
    <property type="entry name" value="Nucleotide-diphospho-sugar transferases"/>
    <property type="match status" value="1"/>
</dbReference>
<reference evidence="5 6" key="1">
    <citation type="submission" date="2018-08" db="EMBL/GenBank/DDBJ databases">
        <title>Bacillus chawlae sp. nov., Bacillus glennii sp. nov., and Bacillus saganii sp. nov. Isolated from the Vehicle Assembly Building at Kennedy Space Center where the Viking Spacecraft were Assembled.</title>
        <authorList>
            <person name="Seuylemezian A."/>
            <person name="Vaishampayan P."/>
        </authorList>
    </citation>
    <scope>NUCLEOTIDE SEQUENCE [LARGE SCALE GENOMIC DNA]</scope>
    <source>
        <strain evidence="5 6">V47-23a</strain>
    </source>
</reference>
<gene>
    <name evidence="5" type="ORF">D0469_19505</name>
</gene>
<dbReference type="PANTHER" id="PTHR43523:SF6">
    <property type="entry name" value="GLYCOGEN BIOSYNTHESIS PROTEIN GLGD"/>
    <property type="match status" value="1"/>
</dbReference>
<dbReference type="SUPFAM" id="SSF51161">
    <property type="entry name" value="Trimeric LpxA-like enzymes"/>
    <property type="match status" value="1"/>
</dbReference>
<dbReference type="OrthoDB" id="9801810at2"/>
<feature type="domain" description="Glucose-1-phosphate adenylyltransferase/Bifunctional protein GlmU-like C-terminal hexapeptide" evidence="4">
    <location>
        <begin position="251"/>
        <end position="320"/>
    </location>
</feature>
<dbReference type="GO" id="GO:0005978">
    <property type="term" value="P:glycogen biosynthetic process"/>
    <property type="evidence" value="ECO:0007669"/>
    <property type="project" value="UniProtKB-KW"/>
</dbReference>
<dbReference type="Pfam" id="PF24894">
    <property type="entry name" value="Hexapep_GlmU"/>
    <property type="match status" value="1"/>
</dbReference>
<evidence type="ECO:0000313" key="6">
    <source>
        <dbReference type="Proteomes" id="UP000264541"/>
    </source>
</evidence>
<dbReference type="InterPro" id="IPR011004">
    <property type="entry name" value="Trimer_LpxA-like_sf"/>
</dbReference>
<sequence length="344" mass="39144">MNNKRMLGVIDATTFYEPLKDLIQHRTLAALPFGGRYRLIDFVLSSMVNSGISSVAVFPKHNYRSLMDHLGSGRNWDLNRKRDGLFFFPAPVLDMPEELIGSFHHFESHMSYFYRSTEEYALVANCYSVLNMDFKAILDRHIKNGCDITEVHQMGEPLEIYLLKKDLLIDLIENKDTTGYRSLKDVIDSGDARYTFCSYEYTGYAAQIDSIEKYFKSSMELLNQSKWHDLFRKDNPIFTKVKDEPPTNYKKGATVKNSMIANGCVIEGHVENSIISRSVKIGKGTIIKNCIIMQKSVIGENCQLDSVILDKDVKITDNTVLISEAYTNPIVIKKGVVQGELMQS</sequence>
<keyword evidence="5" id="KW-0808">Transferase</keyword>
<dbReference type="EMBL" id="QVTE01000064">
    <property type="protein sequence ID" value="RFU63639.1"/>
    <property type="molecule type" value="Genomic_DNA"/>
</dbReference>
<dbReference type="Gene3D" id="2.160.10.10">
    <property type="entry name" value="Hexapeptide repeat proteins"/>
    <property type="match status" value="1"/>
</dbReference>
<comment type="caution">
    <text evidence="5">The sequence shown here is derived from an EMBL/GenBank/DDBJ whole genome shotgun (WGS) entry which is preliminary data.</text>
</comment>
<dbReference type="InterPro" id="IPR056818">
    <property type="entry name" value="GlmU/GlgC-like_hexapep"/>
</dbReference>
<accession>A0A372LCC8</accession>
<keyword evidence="6" id="KW-1185">Reference proteome</keyword>
<dbReference type="CDD" id="cd04651">
    <property type="entry name" value="LbH_G1P_AT_C"/>
    <property type="match status" value="1"/>
</dbReference>
<comment type="similarity">
    <text evidence="1">Belongs to the bacterial/plant glucose-1-phosphate adenylyltransferase family.</text>
</comment>
<evidence type="ECO:0000259" key="4">
    <source>
        <dbReference type="Pfam" id="PF24894"/>
    </source>
</evidence>
<name>A0A372LCC8_9BACI</name>